<keyword evidence="4" id="KW-1185">Reference proteome</keyword>
<dbReference type="OrthoDB" id="9972196at2759"/>
<feature type="transmembrane region" description="Helical" evidence="1">
    <location>
        <begin position="527"/>
        <end position="548"/>
    </location>
</feature>
<feature type="chain" id="PRO_5014354813" evidence="2">
    <location>
        <begin position="30"/>
        <end position="652"/>
    </location>
</feature>
<evidence type="ECO:0000313" key="4">
    <source>
        <dbReference type="Proteomes" id="UP000235672"/>
    </source>
</evidence>
<feature type="transmembrane region" description="Helical" evidence="1">
    <location>
        <begin position="261"/>
        <end position="278"/>
    </location>
</feature>
<keyword evidence="1" id="KW-0812">Transmembrane</keyword>
<reference evidence="3 4" key="1">
    <citation type="submission" date="2016-05" db="EMBL/GenBank/DDBJ databases">
        <title>A degradative enzymes factory behind the ericoid mycorrhizal symbiosis.</title>
        <authorList>
            <consortium name="DOE Joint Genome Institute"/>
            <person name="Martino E."/>
            <person name="Morin E."/>
            <person name="Grelet G."/>
            <person name="Kuo A."/>
            <person name="Kohler A."/>
            <person name="Daghino S."/>
            <person name="Barry K."/>
            <person name="Choi C."/>
            <person name="Cichocki N."/>
            <person name="Clum A."/>
            <person name="Copeland A."/>
            <person name="Hainaut M."/>
            <person name="Haridas S."/>
            <person name="Labutti K."/>
            <person name="Lindquist E."/>
            <person name="Lipzen A."/>
            <person name="Khouja H.-R."/>
            <person name="Murat C."/>
            <person name="Ohm R."/>
            <person name="Olson A."/>
            <person name="Spatafora J."/>
            <person name="Veneault-Fourrey C."/>
            <person name="Henrissat B."/>
            <person name="Grigoriev I."/>
            <person name="Martin F."/>
            <person name="Perotto S."/>
        </authorList>
    </citation>
    <scope>NUCLEOTIDE SEQUENCE [LARGE SCALE GENOMIC DNA]</scope>
    <source>
        <strain evidence="3 4">UAMH 7357</strain>
    </source>
</reference>
<feature type="transmembrane region" description="Helical" evidence="1">
    <location>
        <begin position="367"/>
        <end position="390"/>
    </location>
</feature>
<feature type="transmembrane region" description="Helical" evidence="1">
    <location>
        <begin position="489"/>
        <end position="507"/>
    </location>
</feature>
<evidence type="ECO:0000256" key="2">
    <source>
        <dbReference type="SAM" id="SignalP"/>
    </source>
</evidence>
<evidence type="ECO:0000313" key="3">
    <source>
        <dbReference type="EMBL" id="PMD21214.1"/>
    </source>
</evidence>
<gene>
    <name evidence="3" type="ORF">NA56DRAFT_749124</name>
</gene>
<protein>
    <submittedName>
        <fullName evidence="3">Uncharacterized protein</fullName>
    </submittedName>
</protein>
<accession>A0A2J6Q4W6</accession>
<dbReference type="Proteomes" id="UP000235672">
    <property type="component" value="Unassembled WGS sequence"/>
</dbReference>
<keyword evidence="2" id="KW-0732">Signal</keyword>
<feature type="transmembrane region" description="Helical" evidence="1">
    <location>
        <begin position="290"/>
        <end position="311"/>
    </location>
</feature>
<sequence>MRGPSARLAMRPLFLTVLPLWLLRAVAEAFEVTRDGYLKISTDVMWKNFLEGYVDSRCFRLCWERWLPMDIDFTDPGYYIVYQNVDRDWHDILDRPSEQYCGRLSYARAFQRCYISYCGGLFARVPNPPMGNHEGDKPKLWAWTSEYVARYGPGEASFEDYNFLPEENTFWGPFPLGLTAACFKAPDQVFSSNLTDLNLIKTKAINSTDGRFPLPQAIRKLLIPIWTSPNLLDYWSYSLQVEHVDDQIEEPRPLTDLHKKIITTYIAAIFAYAHLLSISSNSKRRFPEAVQLLAFCLIPLLPAIQLLHNFIDAMIFLSDGEPGENYYLLAGIAGVVIYEKPTYRARLLEVDVSHLAPSSLSRMDFQWLGRLIGIAINLGALMFTIIPYFSRLTYRFHGATFCAATGFDHRVGWIATSALVPIFTTLVLHLINKDWVLQEGTERNQNTEDWKSRLALEWTAATVVLEILIMLTGRVTVTEVIFDRLLRGKLQFVLVAVMTAALVLASAWRPLSLLYSNPSKPFHKSLIWLLVVISAAYSFLVFLLQIFLDMEEYADLALDFVLPWNYRWQIPRPAWSEWLSFSVNKAGTMLAIGGQKSWSGALTARDTTSGKLGPVITWSQIGAADAYTNENGLSVVVCVEQVLFVCGYVVFG</sequence>
<proteinExistence type="predicted"/>
<dbReference type="STRING" id="1745343.A0A2J6Q4W6"/>
<feature type="signal peptide" evidence="2">
    <location>
        <begin position="1"/>
        <end position="29"/>
    </location>
</feature>
<evidence type="ECO:0000256" key="1">
    <source>
        <dbReference type="SAM" id="Phobius"/>
    </source>
</evidence>
<dbReference type="AlphaFoldDB" id="A0A2J6Q4W6"/>
<keyword evidence="1" id="KW-1133">Transmembrane helix</keyword>
<dbReference type="EMBL" id="KZ613482">
    <property type="protein sequence ID" value="PMD21214.1"/>
    <property type="molecule type" value="Genomic_DNA"/>
</dbReference>
<organism evidence="3 4">
    <name type="scientific">Hyaloscypha hepaticicola</name>
    <dbReference type="NCBI Taxonomy" id="2082293"/>
    <lineage>
        <taxon>Eukaryota</taxon>
        <taxon>Fungi</taxon>
        <taxon>Dikarya</taxon>
        <taxon>Ascomycota</taxon>
        <taxon>Pezizomycotina</taxon>
        <taxon>Leotiomycetes</taxon>
        <taxon>Helotiales</taxon>
        <taxon>Hyaloscyphaceae</taxon>
        <taxon>Hyaloscypha</taxon>
    </lineage>
</organism>
<feature type="transmembrane region" description="Helical" evidence="1">
    <location>
        <begin position="458"/>
        <end position="477"/>
    </location>
</feature>
<name>A0A2J6Q4W6_9HELO</name>
<feature type="transmembrane region" description="Helical" evidence="1">
    <location>
        <begin position="411"/>
        <end position="431"/>
    </location>
</feature>
<keyword evidence="1" id="KW-0472">Membrane</keyword>